<sequence>MEKIELKAYGKINLGLDVIRKRPDGYHDLDMIMQMVDVYDDIVITKNKTGKIEVKTDTAVLSNGKDNLAYMAAKMLMDEFKIKDGVNIYINKRIPIAGGMAGGSSDCATTLMGINQLFELGLSKEELMERGVKLGADVPYCVLGGTAIARGIGEVLTPLPAPVDCHVIIAKPPVSVSTAYVYGHIKPLEITKRPDIEAMAQSIKDGDLKKMASLIYNVMEDVTVVEYPIISEIKQVMLDNGALNSIMSGSGPTVFGLFDDKEKAQQCVKTLEEKGLTQQLYLTKFHNE</sequence>
<dbReference type="Proteomes" id="UP000286186">
    <property type="component" value="Unassembled WGS sequence"/>
</dbReference>
<dbReference type="SUPFAM" id="SSF55060">
    <property type="entry name" value="GHMP Kinase, C-terminal domain"/>
    <property type="match status" value="1"/>
</dbReference>
<dbReference type="InterPro" id="IPR004424">
    <property type="entry name" value="IspE"/>
</dbReference>
<dbReference type="EMBL" id="QRHR01000004">
    <property type="protein sequence ID" value="RHF89243.1"/>
    <property type="molecule type" value="Genomic_DNA"/>
</dbReference>
<feature type="domain" description="GHMP kinase C-terminal" evidence="11">
    <location>
        <begin position="199"/>
        <end position="274"/>
    </location>
</feature>
<dbReference type="InterPro" id="IPR013750">
    <property type="entry name" value="GHMP_kinase_C_dom"/>
</dbReference>
<evidence type="ECO:0000256" key="7">
    <source>
        <dbReference type="ARBA" id="ARBA00022840"/>
    </source>
</evidence>
<gene>
    <name evidence="9" type="primary">ispE</name>
    <name evidence="12" type="ORF">DW652_05550</name>
</gene>
<feature type="active site" evidence="9">
    <location>
        <position position="11"/>
    </location>
</feature>
<name>A0A414R8B4_9FIRM</name>
<dbReference type="InterPro" id="IPR006204">
    <property type="entry name" value="GHMP_kinase_N_dom"/>
</dbReference>
<dbReference type="GO" id="GO:0050515">
    <property type="term" value="F:4-(cytidine 5'-diphospho)-2-C-methyl-D-erythritol kinase activity"/>
    <property type="evidence" value="ECO:0007669"/>
    <property type="project" value="UniProtKB-UniRule"/>
</dbReference>
<evidence type="ECO:0000256" key="5">
    <source>
        <dbReference type="ARBA" id="ARBA00022741"/>
    </source>
</evidence>
<feature type="domain" description="GHMP kinase N-terminal" evidence="10">
    <location>
        <begin position="67"/>
        <end position="145"/>
    </location>
</feature>
<evidence type="ECO:0000259" key="10">
    <source>
        <dbReference type="Pfam" id="PF00288"/>
    </source>
</evidence>
<dbReference type="GO" id="GO:0016114">
    <property type="term" value="P:terpenoid biosynthetic process"/>
    <property type="evidence" value="ECO:0007669"/>
    <property type="project" value="UniProtKB-UniRule"/>
</dbReference>
<dbReference type="PANTHER" id="PTHR43527:SF2">
    <property type="entry name" value="4-DIPHOSPHOCYTIDYL-2-C-METHYL-D-ERYTHRITOL KINASE, CHLOROPLASTIC"/>
    <property type="match status" value="1"/>
</dbReference>
<dbReference type="AlphaFoldDB" id="A0A414R8B4"/>
<dbReference type="PANTHER" id="PTHR43527">
    <property type="entry name" value="4-DIPHOSPHOCYTIDYL-2-C-METHYL-D-ERYTHRITOL KINASE, CHLOROPLASTIC"/>
    <property type="match status" value="1"/>
</dbReference>
<comment type="catalytic activity">
    <reaction evidence="9">
        <text>4-CDP-2-C-methyl-D-erythritol + ATP = 4-CDP-2-C-methyl-D-erythritol 2-phosphate + ADP + H(+)</text>
        <dbReference type="Rhea" id="RHEA:18437"/>
        <dbReference type="ChEBI" id="CHEBI:15378"/>
        <dbReference type="ChEBI" id="CHEBI:30616"/>
        <dbReference type="ChEBI" id="CHEBI:57823"/>
        <dbReference type="ChEBI" id="CHEBI:57919"/>
        <dbReference type="ChEBI" id="CHEBI:456216"/>
        <dbReference type="EC" id="2.7.1.148"/>
    </reaction>
</comment>
<comment type="pathway">
    <text evidence="9">Isoprenoid biosynthesis; isopentenyl diphosphate biosynthesis via DXP pathway; isopentenyl diphosphate from 1-deoxy-D-xylulose 5-phosphate: step 3/6.</text>
</comment>
<dbReference type="GO" id="GO:0019288">
    <property type="term" value="P:isopentenyl diphosphate biosynthetic process, methylerythritol 4-phosphate pathway"/>
    <property type="evidence" value="ECO:0007669"/>
    <property type="project" value="UniProtKB-UniRule"/>
</dbReference>
<evidence type="ECO:0000256" key="2">
    <source>
        <dbReference type="ARBA" id="ARBA00012052"/>
    </source>
</evidence>
<reference evidence="12 13" key="1">
    <citation type="submission" date="2018-08" db="EMBL/GenBank/DDBJ databases">
        <title>A genome reference for cultivated species of the human gut microbiota.</title>
        <authorList>
            <person name="Zou Y."/>
            <person name="Xue W."/>
            <person name="Luo G."/>
        </authorList>
    </citation>
    <scope>NUCLEOTIDE SEQUENCE [LARGE SCALE GENOMIC DNA]</scope>
    <source>
        <strain evidence="12 13">AM23-22</strain>
    </source>
</reference>
<evidence type="ECO:0000259" key="11">
    <source>
        <dbReference type="Pfam" id="PF08544"/>
    </source>
</evidence>
<keyword evidence="9" id="KW-0414">Isoprene biosynthesis</keyword>
<dbReference type="InterPro" id="IPR036554">
    <property type="entry name" value="GHMP_kinase_C_sf"/>
</dbReference>
<evidence type="ECO:0000256" key="6">
    <source>
        <dbReference type="ARBA" id="ARBA00022777"/>
    </source>
</evidence>
<evidence type="ECO:0000256" key="1">
    <source>
        <dbReference type="ARBA" id="ARBA00009684"/>
    </source>
</evidence>
<dbReference type="Gene3D" id="3.30.70.890">
    <property type="entry name" value="GHMP kinase, C-terminal domain"/>
    <property type="match status" value="1"/>
</dbReference>
<organism evidence="12 13">
    <name type="scientific">Eubacterium ventriosum</name>
    <dbReference type="NCBI Taxonomy" id="39496"/>
    <lineage>
        <taxon>Bacteria</taxon>
        <taxon>Bacillati</taxon>
        <taxon>Bacillota</taxon>
        <taxon>Clostridia</taxon>
        <taxon>Eubacteriales</taxon>
        <taxon>Eubacteriaceae</taxon>
        <taxon>Eubacterium</taxon>
    </lineage>
</organism>
<dbReference type="InterPro" id="IPR014721">
    <property type="entry name" value="Ribsml_uS5_D2-typ_fold_subgr"/>
</dbReference>
<dbReference type="GO" id="GO:0005524">
    <property type="term" value="F:ATP binding"/>
    <property type="evidence" value="ECO:0007669"/>
    <property type="project" value="UniProtKB-UniRule"/>
</dbReference>
<dbReference type="SUPFAM" id="SSF54211">
    <property type="entry name" value="Ribosomal protein S5 domain 2-like"/>
    <property type="match status" value="1"/>
</dbReference>
<dbReference type="PIRSF" id="PIRSF010376">
    <property type="entry name" value="IspE"/>
    <property type="match status" value="1"/>
</dbReference>
<dbReference type="Pfam" id="PF08544">
    <property type="entry name" value="GHMP_kinases_C"/>
    <property type="match status" value="1"/>
</dbReference>
<dbReference type="InterPro" id="IPR020568">
    <property type="entry name" value="Ribosomal_Su5_D2-typ_SF"/>
</dbReference>
<proteinExistence type="inferred from homology"/>
<dbReference type="NCBIfam" id="TIGR00154">
    <property type="entry name" value="ispE"/>
    <property type="match status" value="1"/>
</dbReference>
<dbReference type="EC" id="2.7.1.148" evidence="2 9"/>
<feature type="binding site" evidence="9">
    <location>
        <begin position="95"/>
        <end position="105"/>
    </location>
    <ligand>
        <name>ATP</name>
        <dbReference type="ChEBI" id="CHEBI:30616"/>
    </ligand>
</feature>
<dbReference type="HAMAP" id="MF_00061">
    <property type="entry name" value="IspE"/>
    <property type="match status" value="1"/>
</dbReference>
<keyword evidence="4 9" id="KW-0808">Transferase</keyword>
<feature type="active site" evidence="9">
    <location>
        <position position="137"/>
    </location>
</feature>
<dbReference type="UniPathway" id="UPA00056">
    <property type="reaction ID" value="UER00094"/>
</dbReference>
<comment type="function">
    <text evidence="9">Catalyzes the phosphorylation of the position 2 hydroxy group of 4-diphosphocytidyl-2C-methyl-D-erythritol.</text>
</comment>
<dbReference type="Gene3D" id="3.30.230.10">
    <property type="match status" value="1"/>
</dbReference>
<dbReference type="Pfam" id="PF00288">
    <property type="entry name" value="GHMP_kinases_N"/>
    <property type="match status" value="1"/>
</dbReference>
<accession>A0A414R8B4</accession>
<comment type="similarity">
    <text evidence="1 9">Belongs to the GHMP kinase family. IspE subfamily.</text>
</comment>
<comment type="caution">
    <text evidence="12">The sequence shown here is derived from an EMBL/GenBank/DDBJ whole genome shotgun (WGS) entry which is preliminary data.</text>
</comment>
<keyword evidence="6 9" id="KW-0418">Kinase</keyword>
<evidence type="ECO:0000313" key="12">
    <source>
        <dbReference type="EMBL" id="RHF89243.1"/>
    </source>
</evidence>
<protein>
    <recommendedName>
        <fullName evidence="3 9">4-diphosphocytidyl-2-C-methyl-D-erythritol kinase</fullName>
        <shortName evidence="9">CMK</shortName>
        <ecNumber evidence="2 9">2.7.1.148</ecNumber>
    </recommendedName>
    <alternativeName>
        <fullName evidence="8 9">4-(cytidine-5'-diphospho)-2-C-methyl-D-erythritol kinase</fullName>
    </alternativeName>
</protein>
<evidence type="ECO:0000313" key="13">
    <source>
        <dbReference type="Proteomes" id="UP000286186"/>
    </source>
</evidence>
<evidence type="ECO:0000256" key="4">
    <source>
        <dbReference type="ARBA" id="ARBA00022679"/>
    </source>
</evidence>
<evidence type="ECO:0000256" key="8">
    <source>
        <dbReference type="ARBA" id="ARBA00032554"/>
    </source>
</evidence>
<keyword evidence="5 9" id="KW-0547">Nucleotide-binding</keyword>
<evidence type="ECO:0000256" key="9">
    <source>
        <dbReference type="HAMAP-Rule" id="MF_00061"/>
    </source>
</evidence>
<dbReference type="RefSeq" id="WP_118231610.1">
    <property type="nucleotide sequence ID" value="NZ_CAUEJY010000039.1"/>
</dbReference>
<evidence type="ECO:0000256" key="3">
    <source>
        <dbReference type="ARBA" id="ARBA00017473"/>
    </source>
</evidence>
<keyword evidence="7 9" id="KW-0067">ATP-binding</keyword>